<dbReference type="Gene3D" id="3.30.9.10">
    <property type="entry name" value="D-Amino Acid Oxidase, subunit A, domain 2"/>
    <property type="match status" value="1"/>
</dbReference>
<dbReference type="Proteomes" id="UP001438953">
    <property type="component" value="Unassembled WGS sequence"/>
</dbReference>
<dbReference type="RefSeq" id="WP_350937194.1">
    <property type="nucleotide sequence ID" value="NZ_JAYWLC010000008.1"/>
</dbReference>
<dbReference type="GO" id="GO:0016491">
    <property type="term" value="F:oxidoreductase activity"/>
    <property type="evidence" value="ECO:0007669"/>
    <property type="project" value="UniProtKB-KW"/>
</dbReference>
<dbReference type="PANTHER" id="PTHR13847:SF281">
    <property type="entry name" value="FAD DEPENDENT OXIDOREDUCTASE DOMAIN-CONTAINING PROTEIN"/>
    <property type="match status" value="1"/>
</dbReference>
<dbReference type="EMBL" id="JAYWLC010000008">
    <property type="protein sequence ID" value="MER5172389.1"/>
    <property type="molecule type" value="Genomic_DNA"/>
</dbReference>
<dbReference type="InterPro" id="IPR001763">
    <property type="entry name" value="Rhodanese-like_dom"/>
</dbReference>
<evidence type="ECO:0000256" key="1">
    <source>
        <dbReference type="ARBA" id="ARBA00023002"/>
    </source>
</evidence>
<keyword evidence="1 3" id="KW-0560">Oxidoreductase</keyword>
<dbReference type="PROSITE" id="PS50206">
    <property type="entry name" value="RHODANESE_3"/>
    <property type="match status" value="1"/>
</dbReference>
<dbReference type="PANTHER" id="PTHR13847">
    <property type="entry name" value="SARCOSINE DEHYDROGENASE-RELATED"/>
    <property type="match status" value="1"/>
</dbReference>
<protein>
    <submittedName>
        <fullName evidence="3">FAD-binding oxidoreductase</fullName>
        <ecNumber evidence="3">1.-.-.-</ecNumber>
    </submittedName>
</protein>
<organism evidence="3 4">
    <name type="scientific">Thioclava kandeliae</name>
    <dbReference type="NCBI Taxonomy" id="3070818"/>
    <lineage>
        <taxon>Bacteria</taxon>
        <taxon>Pseudomonadati</taxon>
        <taxon>Pseudomonadota</taxon>
        <taxon>Alphaproteobacteria</taxon>
        <taxon>Rhodobacterales</taxon>
        <taxon>Paracoccaceae</taxon>
        <taxon>Thioclava</taxon>
    </lineage>
</organism>
<dbReference type="EC" id="1.-.-.-" evidence="3"/>
<dbReference type="InterPro" id="IPR036188">
    <property type="entry name" value="FAD/NAD-bd_sf"/>
</dbReference>
<proteinExistence type="predicted"/>
<dbReference type="InterPro" id="IPR006076">
    <property type="entry name" value="FAD-dep_OxRdtase"/>
</dbReference>
<sequence length="441" mass="47438">MSSPSTPQPANRPDCSVKFPAYWGDVAQEPALGAAPLAGEVRCDVAVIGAGYSGLTAAIALAERGLDVRLLEAGHVGWGGSGRNSGSVIRGFKTSRTGLIAQYGRERGGAMSAFGDGTVQQVFDLVARFDIRCDLRKNGWILPAHNAAGLARTRERCESWTADGTKGLAMLDRAQTAEHLGTETYMGAMIDHECGALNPLAYARGLARAAQGLGVILHENSPVTGLEHGPDGTRVRTAQGVVRAGQVLITTNAYGNGLDRESGAQLATIHTHMVATDPIPEEIAARIMRHGQSASDSRRILHYWHMESDRRMLFGTRGLLDGPRKNGDFAHVIASLHRIYPELKNIGISHRWAGRVGMTRDFMPRIDQPRPNIWTAYGYCGRGVAMASSYGTLVGKVMAEKGNLAQIEVPNGPAPKLPALPLRRMGIVSVTQLYRMMDMVA</sequence>
<accession>A0ABV1SHK6</accession>
<evidence type="ECO:0000313" key="4">
    <source>
        <dbReference type="Proteomes" id="UP001438953"/>
    </source>
</evidence>
<reference evidence="3 4" key="1">
    <citation type="submission" date="2024-01" db="EMBL/GenBank/DDBJ databases">
        <authorList>
            <person name="Deng Y."/>
            <person name="Su J."/>
        </authorList>
    </citation>
    <scope>NUCLEOTIDE SEQUENCE [LARGE SCALE GENOMIC DNA]</scope>
    <source>
        <strain evidence="3 4">CPCC 100088</strain>
    </source>
</reference>
<name>A0ABV1SHK6_9RHOB</name>
<dbReference type="Gene3D" id="3.50.50.60">
    <property type="entry name" value="FAD/NAD(P)-binding domain"/>
    <property type="match status" value="1"/>
</dbReference>
<dbReference type="Pfam" id="PF01266">
    <property type="entry name" value="DAO"/>
    <property type="match status" value="1"/>
</dbReference>
<gene>
    <name evidence="3" type="ORF">VSX56_11450</name>
</gene>
<reference evidence="3 4" key="2">
    <citation type="submission" date="2024-06" db="EMBL/GenBank/DDBJ databases">
        <title>Thioclava kandeliae sp. nov. from a rhizosphere soil sample of Kandelia candel in a mangrove.</title>
        <authorList>
            <person name="Mu T."/>
        </authorList>
    </citation>
    <scope>NUCLEOTIDE SEQUENCE [LARGE SCALE GENOMIC DNA]</scope>
    <source>
        <strain evidence="3 4">CPCC 100088</strain>
    </source>
</reference>
<keyword evidence="4" id="KW-1185">Reference proteome</keyword>
<comment type="caution">
    <text evidence="3">The sequence shown here is derived from an EMBL/GenBank/DDBJ whole genome shotgun (WGS) entry which is preliminary data.</text>
</comment>
<evidence type="ECO:0000259" key="2">
    <source>
        <dbReference type="PROSITE" id="PS50206"/>
    </source>
</evidence>
<evidence type="ECO:0000313" key="3">
    <source>
        <dbReference type="EMBL" id="MER5172389.1"/>
    </source>
</evidence>
<dbReference type="SUPFAM" id="SSF51905">
    <property type="entry name" value="FAD/NAD(P)-binding domain"/>
    <property type="match status" value="1"/>
</dbReference>
<feature type="domain" description="Rhodanese" evidence="2">
    <location>
        <begin position="51"/>
        <end position="87"/>
    </location>
</feature>